<feature type="compositionally biased region" description="Basic and acidic residues" evidence="1">
    <location>
        <begin position="1"/>
        <end position="21"/>
    </location>
</feature>
<feature type="region of interest" description="Disordered" evidence="1">
    <location>
        <begin position="80"/>
        <end position="104"/>
    </location>
</feature>
<evidence type="ECO:0000313" key="3">
    <source>
        <dbReference type="EMBL" id="RZF45588.1"/>
    </source>
</evidence>
<organism evidence="3 4">
    <name type="scientific">Laodelphax striatellus</name>
    <name type="common">Small brown planthopper</name>
    <name type="synonym">Delphax striatella</name>
    <dbReference type="NCBI Taxonomy" id="195883"/>
    <lineage>
        <taxon>Eukaryota</taxon>
        <taxon>Metazoa</taxon>
        <taxon>Ecdysozoa</taxon>
        <taxon>Arthropoda</taxon>
        <taxon>Hexapoda</taxon>
        <taxon>Insecta</taxon>
        <taxon>Pterygota</taxon>
        <taxon>Neoptera</taxon>
        <taxon>Paraneoptera</taxon>
        <taxon>Hemiptera</taxon>
        <taxon>Auchenorrhyncha</taxon>
        <taxon>Fulgoroidea</taxon>
        <taxon>Delphacidae</taxon>
        <taxon>Criomorphinae</taxon>
        <taxon>Laodelphax</taxon>
    </lineage>
</organism>
<evidence type="ECO:0000259" key="2">
    <source>
        <dbReference type="Pfam" id="PF15999"/>
    </source>
</evidence>
<sequence>MPQDNDKKVTDDEAKDQDDSTRNSNNIPSIGQIGMNGQEMPTNQYTLDNNVMQQLLFNPSLKDIFRYNPAFDYLSKVGNNHNSAPSFNTGSKLSYDDSSDSSYHGQEPVIRRKIQYHQMVFQPNPSSSMINPMFMRQQQGGFPQSSVISYHPGLDYSSIINGNQRFGAIPQTNKPIITDHPKHQQHTLQSNVLHYPSNQMSPTQQMRNTVPQRAYDEYFPVIIHNPFNMMWSAFTNIIEYGPEADVCRTAPKTTRKAKTIMGTSIDEDDIDLNSELRFEFPKRFGVGGPPPFIRRMKVRRGGVAIAGPGGIATAGSGGTAIVGPGGTAYTKEDGTAIVGPGGRLVHVPEFPPMKFFNQPIGEGRTFQDPPGSKLIAMGPVIYYNPRSTS</sequence>
<keyword evidence="4" id="KW-1185">Reference proteome</keyword>
<dbReference type="OrthoDB" id="8194084at2759"/>
<accession>A0A482XJU3</accession>
<reference evidence="3 4" key="1">
    <citation type="journal article" date="2017" name="Gigascience">
        <title>Genome sequence of the small brown planthopper, Laodelphax striatellus.</title>
        <authorList>
            <person name="Zhu J."/>
            <person name="Jiang F."/>
            <person name="Wang X."/>
            <person name="Yang P."/>
            <person name="Bao Y."/>
            <person name="Zhao W."/>
            <person name="Wang W."/>
            <person name="Lu H."/>
            <person name="Wang Q."/>
            <person name="Cui N."/>
            <person name="Li J."/>
            <person name="Chen X."/>
            <person name="Luo L."/>
            <person name="Yu J."/>
            <person name="Kang L."/>
            <person name="Cui F."/>
        </authorList>
    </citation>
    <scope>NUCLEOTIDE SEQUENCE [LARGE SCALE GENOMIC DNA]</scope>
    <source>
        <strain evidence="3">Lst14</strain>
    </source>
</reference>
<evidence type="ECO:0000256" key="1">
    <source>
        <dbReference type="SAM" id="MobiDB-lite"/>
    </source>
</evidence>
<gene>
    <name evidence="3" type="ORF">LSTR_LSTR016573</name>
</gene>
<dbReference type="EMBL" id="QKKF02008691">
    <property type="protein sequence ID" value="RZF45588.1"/>
    <property type="molecule type" value="Genomic_DNA"/>
</dbReference>
<dbReference type="InParanoid" id="A0A482XJU3"/>
<feature type="region of interest" description="Disordered" evidence="1">
    <location>
        <begin position="1"/>
        <end position="42"/>
    </location>
</feature>
<dbReference type="Pfam" id="PF15999">
    <property type="entry name" value="DUF4774"/>
    <property type="match status" value="1"/>
</dbReference>
<dbReference type="AlphaFoldDB" id="A0A482XJU3"/>
<protein>
    <recommendedName>
        <fullName evidence="2">DUF4774 domain-containing protein</fullName>
    </recommendedName>
</protein>
<evidence type="ECO:0000313" key="4">
    <source>
        <dbReference type="Proteomes" id="UP000291343"/>
    </source>
</evidence>
<feature type="domain" description="DUF4774" evidence="2">
    <location>
        <begin position="296"/>
        <end position="346"/>
    </location>
</feature>
<feature type="compositionally biased region" description="Polar residues" evidence="1">
    <location>
        <begin position="80"/>
        <end position="92"/>
    </location>
</feature>
<proteinExistence type="predicted"/>
<dbReference type="InterPro" id="IPR031942">
    <property type="entry name" value="DUF4774"/>
</dbReference>
<dbReference type="Proteomes" id="UP000291343">
    <property type="component" value="Unassembled WGS sequence"/>
</dbReference>
<name>A0A482XJU3_LAOST</name>
<comment type="caution">
    <text evidence="3">The sequence shown here is derived from an EMBL/GenBank/DDBJ whole genome shotgun (WGS) entry which is preliminary data.</text>
</comment>